<protein>
    <submittedName>
        <fullName evidence="2">Vp1054</fullName>
    </submittedName>
</protein>
<feature type="transmembrane region" description="Helical" evidence="1">
    <location>
        <begin position="383"/>
        <end position="405"/>
    </location>
</feature>
<dbReference type="InterPro" id="IPR008416">
    <property type="entry name" value="Baculo_VP1054"/>
</dbReference>
<dbReference type="Pfam" id="PF05789">
    <property type="entry name" value="Baculo_VP1054"/>
    <property type="match status" value="1"/>
</dbReference>
<evidence type="ECO:0000256" key="1">
    <source>
        <dbReference type="SAM" id="Phobius"/>
    </source>
</evidence>
<dbReference type="OrthoDB" id="6189at10239"/>
<sequence>MSCVDTVTVRSNVVYQPIKITQRKQCRYHSNRTNCILTQTKGPNKSTVYQHYTIIDSKYCSTNGDPYYEWLLDSDVYTSRKQLRFNNAYKTVCGVEYLCDDGDECVRDIESGGETNVHLVSSVIRYVYNYLENDRGGSSSLNGHTKTYIGGGGGNDESKVYVLFNEMYIQCLYSHRQCIILPQEMYCLYKEGDEPILNSFFLYNTVPETDYSIVSQDIYKSFLVYNTALTLMLQEANPFNDTTKAISKIIESVGTCNRGEEGVGKKRYIQVCKLKFGGGDVATSHVMCPPKEMVKMIYRYAKWRLNPKNYARYFELLVNDKPKQEEVLREWDVFLKTLNRTFFHNDDNKRKTPLPPLPPNDAYPPIYQSTTIEILNDTTTCEIFWNAFVFVVIIMLFLVLGYLYYAQNL</sequence>
<keyword evidence="1" id="KW-0812">Transmembrane</keyword>
<proteinExistence type="predicted"/>
<keyword evidence="1" id="KW-0472">Membrane</keyword>
<keyword evidence="3" id="KW-1185">Reference proteome</keyword>
<keyword evidence="1" id="KW-1133">Transmembrane helix</keyword>
<name>A0A0K0WSR3_9BBAC</name>
<dbReference type="EMBL" id="KR091910">
    <property type="protein sequence ID" value="AKS25463.1"/>
    <property type="molecule type" value="Genomic_DNA"/>
</dbReference>
<evidence type="ECO:0000313" key="2">
    <source>
        <dbReference type="EMBL" id="AKS25463.1"/>
    </source>
</evidence>
<accession>A0A0K0WSR3</accession>
<evidence type="ECO:0000313" key="3">
    <source>
        <dbReference type="Proteomes" id="UP000232791"/>
    </source>
</evidence>
<reference evidence="2 3" key="1">
    <citation type="journal article" date="2015" name="PLoS ONE">
        <title>The Complete Genome of a New Betabaculovirus from Clostera anastomosis.</title>
        <authorList>
            <person name="Yin F."/>
            <person name="Zhu Z."/>
            <person name="Liu X."/>
            <person name="Hou D."/>
            <person name="Wang J."/>
            <person name="Zhang L."/>
            <person name="Wang M."/>
            <person name="Kou Z."/>
            <person name="Wang H."/>
            <person name="Deng F."/>
            <person name="Hu Z."/>
        </authorList>
    </citation>
    <scope>NUCLEOTIDE SEQUENCE [LARGE SCALE GENOMIC DNA]</scope>
    <source>
        <strain evidence="2 3">ClasGV-B</strain>
    </source>
</reference>
<dbReference type="Proteomes" id="UP000232791">
    <property type="component" value="Segment"/>
</dbReference>
<gene>
    <name evidence="2" type="ORF">clas120</name>
</gene>
<organism evidence="2 3">
    <name type="scientific">Clostera anastomosis granulovirus B</name>
    <dbReference type="NCBI Taxonomy" id="1986290"/>
    <lineage>
        <taxon>Viruses</taxon>
        <taxon>Viruses incertae sedis</taxon>
        <taxon>Naldaviricetes</taxon>
        <taxon>Lefavirales</taxon>
        <taxon>Baculoviridae</taxon>
        <taxon>Betabaculovirus</taxon>
        <taxon>Betabaculovirus alterclanastomosis</taxon>
    </lineage>
</organism>